<keyword evidence="4" id="KW-0378">Hydrolase</keyword>
<dbReference type="PANTHER" id="PTHR47751">
    <property type="entry name" value="SUPERFAMILY HYDROLASE, PUTATIVE (AFU_ORTHOLOGUE AFUA_2G16580)-RELATED"/>
    <property type="match status" value="1"/>
</dbReference>
<dbReference type="Gene3D" id="1.10.10.800">
    <property type="match status" value="1"/>
</dbReference>
<dbReference type="InterPro" id="IPR029058">
    <property type="entry name" value="AB_hydrolase_fold"/>
</dbReference>
<dbReference type="InterPro" id="IPR002925">
    <property type="entry name" value="Dienelactn_hydro"/>
</dbReference>
<name>A0ABZ2LDZ6_9BACT</name>
<evidence type="ECO:0000259" key="2">
    <source>
        <dbReference type="Pfam" id="PF12680"/>
    </source>
</evidence>
<gene>
    <name evidence="4" type="ORF">LVJ94_17355</name>
</gene>
<keyword evidence="5" id="KW-1185">Reference proteome</keyword>
<accession>A0ABZ2LDZ6</accession>
<evidence type="ECO:0000259" key="3">
    <source>
        <dbReference type="Pfam" id="PF13577"/>
    </source>
</evidence>
<feature type="domain" description="SnoaL-like" evidence="3">
    <location>
        <begin position="12"/>
        <end position="130"/>
    </location>
</feature>
<dbReference type="InterPro" id="IPR051411">
    <property type="entry name" value="Polyketide_trans_af380"/>
</dbReference>
<dbReference type="CDD" id="cd00531">
    <property type="entry name" value="NTF2_like"/>
    <property type="match status" value="1"/>
</dbReference>
<evidence type="ECO:0000259" key="1">
    <source>
        <dbReference type="Pfam" id="PF01738"/>
    </source>
</evidence>
<sequence length="612" mass="67682">MLNNPNRIELGAIAATIESIAHNVDRRRWEEVQNAFAARVVLDYGSPDLLLPEDIVARWKPLLSAFDATEHALSNVSIAWVDADLARVKSTFRATHQLRGAEGGDTWVLTGRYDHELVRTARGWKVSRMRMIPVESSGNTRLLEHARTKAGLPPPAPAEVRVEHLTFDSHGTRLVGVLRLPANATTKLPAVLVTGSWTTVKEQMPAVYAERLAAAGYAALTFDFRGFGESVPVAEARRPEDVPAHFESPSRKVEDIRAAVDALSNLDAVDAQRIGLVAVCASSGYAAVESADDARVRSLVFIAPWLHDGELVRAIYGGEEGVKTRTEAGLAAEREYRETQRPAYVPAASATDTSAAMGNFEYYLSARRAGIPQWGNRFAVMSWPGWLGFDAAQIAAARIRAPTRFVHSEAGAVPDGVRRFASRMVAPHDIQWLTGPSQFDFYDDPLTVDRSVQLAIDHLQRTLGAAGAEQDAHTRREQRAVIQRFLARLEAFDIAGAAGLFAENGVQIMPYAPTELLPRRLEGRTAIRNQYNGMPANFVSARFLDLVIHDMVDPHRLFVTFRGEIELRAGGRYDNTYAGLFVFRGNEIIEYHEYFDPILFRNAFSSKPRGND</sequence>
<dbReference type="PANTHER" id="PTHR47751:SF1">
    <property type="entry name" value="SUPERFAMILY HYDROLASE, PUTATIVE (AFU_ORTHOLOGUE AFUA_2G16580)-RELATED"/>
    <property type="match status" value="1"/>
</dbReference>
<evidence type="ECO:0000313" key="4">
    <source>
        <dbReference type="EMBL" id="WXB08987.1"/>
    </source>
</evidence>
<dbReference type="Gene3D" id="3.40.50.1820">
    <property type="entry name" value="alpha/beta hydrolase"/>
    <property type="match status" value="1"/>
</dbReference>
<dbReference type="Proteomes" id="UP001374803">
    <property type="component" value="Chromosome"/>
</dbReference>
<reference evidence="4" key="1">
    <citation type="submission" date="2021-12" db="EMBL/GenBank/DDBJ databases">
        <title>Discovery of the Pendulisporaceae a myxobacterial family with distinct sporulation behavior and unique specialized metabolism.</title>
        <authorList>
            <person name="Garcia R."/>
            <person name="Popoff A."/>
            <person name="Bader C.D."/>
            <person name="Loehr J."/>
            <person name="Walesch S."/>
            <person name="Walt C."/>
            <person name="Boldt J."/>
            <person name="Bunk B."/>
            <person name="Haeckl F.J.F.P.J."/>
            <person name="Gunesch A.P."/>
            <person name="Birkelbach J."/>
            <person name="Nuebel U."/>
            <person name="Pietschmann T."/>
            <person name="Bach T."/>
            <person name="Mueller R."/>
        </authorList>
    </citation>
    <scope>NUCLEOTIDE SEQUENCE</scope>
    <source>
        <strain evidence="4">MSr11367</strain>
    </source>
</reference>
<feature type="domain" description="SnoaL-like" evidence="2">
    <location>
        <begin position="482"/>
        <end position="591"/>
    </location>
</feature>
<feature type="domain" description="Dienelactone hydrolase" evidence="1">
    <location>
        <begin position="176"/>
        <end position="296"/>
    </location>
</feature>
<dbReference type="SUPFAM" id="SSF53474">
    <property type="entry name" value="alpha/beta-Hydrolases"/>
    <property type="match status" value="1"/>
</dbReference>
<proteinExistence type="predicted"/>
<dbReference type="Pfam" id="PF01738">
    <property type="entry name" value="DLH"/>
    <property type="match status" value="1"/>
</dbReference>
<protein>
    <submittedName>
        <fullName evidence="4">Alpha/beta fold hydrolase</fullName>
    </submittedName>
</protein>
<dbReference type="EMBL" id="CP089983">
    <property type="protein sequence ID" value="WXB08987.1"/>
    <property type="molecule type" value="Genomic_DNA"/>
</dbReference>
<organism evidence="4 5">
    <name type="scientific">Pendulispora rubella</name>
    <dbReference type="NCBI Taxonomy" id="2741070"/>
    <lineage>
        <taxon>Bacteria</taxon>
        <taxon>Pseudomonadati</taxon>
        <taxon>Myxococcota</taxon>
        <taxon>Myxococcia</taxon>
        <taxon>Myxococcales</taxon>
        <taxon>Sorangiineae</taxon>
        <taxon>Pendulisporaceae</taxon>
        <taxon>Pendulispora</taxon>
    </lineage>
</organism>
<dbReference type="GO" id="GO:0016787">
    <property type="term" value="F:hydrolase activity"/>
    <property type="evidence" value="ECO:0007669"/>
    <property type="project" value="UniProtKB-KW"/>
</dbReference>
<dbReference type="RefSeq" id="WP_394838659.1">
    <property type="nucleotide sequence ID" value="NZ_CP089929.1"/>
</dbReference>
<dbReference type="Pfam" id="PF12680">
    <property type="entry name" value="SnoaL_2"/>
    <property type="match status" value="1"/>
</dbReference>
<dbReference type="Gene3D" id="3.10.450.50">
    <property type="match status" value="2"/>
</dbReference>
<evidence type="ECO:0000313" key="5">
    <source>
        <dbReference type="Proteomes" id="UP001374803"/>
    </source>
</evidence>
<dbReference type="SUPFAM" id="SSF54427">
    <property type="entry name" value="NTF2-like"/>
    <property type="match status" value="2"/>
</dbReference>
<dbReference type="InterPro" id="IPR037401">
    <property type="entry name" value="SnoaL-like"/>
</dbReference>
<dbReference type="InterPro" id="IPR032710">
    <property type="entry name" value="NTF2-like_dom_sf"/>
</dbReference>
<dbReference type="Pfam" id="PF13577">
    <property type="entry name" value="SnoaL_4"/>
    <property type="match status" value="1"/>
</dbReference>